<reference evidence="3 4" key="1">
    <citation type="submission" date="2019-08" db="EMBL/GenBank/DDBJ databases">
        <title>Hyperibacter terrae gen. nov., sp. nov. and Hyperibacter viscosus sp. nov., two new members in the family Rhodospirillaceae isolated from the rhizosphere of Hypericum perforatum.</title>
        <authorList>
            <person name="Noviana Z."/>
        </authorList>
    </citation>
    <scope>NUCLEOTIDE SEQUENCE [LARGE SCALE GENOMIC DNA]</scope>
    <source>
        <strain evidence="3 4">R5959</strain>
    </source>
</reference>
<organism evidence="3 4">
    <name type="scientific">Hypericibacter adhaerens</name>
    <dbReference type="NCBI Taxonomy" id="2602016"/>
    <lineage>
        <taxon>Bacteria</taxon>
        <taxon>Pseudomonadati</taxon>
        <taxon>Pseudomonadota</taxon>
        <taxon>Alphaproteobacteria</taxon>
        <taxon>Rhodospirillales</taxon>
        <taxon>Dongiaceae</taxon>
        <taxon>Hypericibacter</taxon>
    </lineage>
</organism>
<proteinExistence type="predicted"/>
<keyword evidence="2" id="KW-0732">Signal</keyword>
<protein>
    <submittedName>
        <fullName evidence="3">Uncharacterized protein</fullName>
    </submittedName>
</protein>
<dbReference type="AlphaFoldDB" id="A0A5J6N4U9"/>
<name>A0A5J6N4U9_9PROT</name>
<dbReference type="Proteomes" id="UP000325797">
    <property type="component" value="Chromosome"/>
</dbReference>
<evidence type="ECO:0000256" key="1">
    <source>
        <dbReference type="SAM" id="MobiDB-lite"/>
    </source>
</evidence>
<accession>A0A5J6N4U9</accession>
<gene>
    <name evidence="3" type="ORF">FRZ61_38950</name>
</gene>
<feature type="signal peptide" evidence="2">
    <location>
        <begin position="1"/>
        <end position="38"/>
    </location>
</feature>
<keyword evidence="4" id="KW-1185">Reference proteome</keyword>
<dbReference type="EMBL" id="CP042582">
    <property type="protein sequence ID" value="QEX23955.1"/>
    <property type="molecule type" value="Genomic_DNA"/>
</dbReference>
<sequence length="184" mass="18914">MKRFRFRGGMRGCMAIRSLTRSVVLALALLLAAGTGPGADDQMGTRSGASSSPPPRMPSRGPGLVPSSGSGIVPSFGPTIIPSLGAGIVPPLVSAQPCCQGGADHRRHHRPFFAGFGVAAVNGPTFVPQPVATAPAPALPPPADFDPHLVTLKPFIPRPGDPASVRILRPGQPDEIVKVQTAAR</sequence>
<evidence type="ECO:0000313" key="3">
    <source>
        <dbReference type="EMBL" id="QEX23955.1"/>
    </source>
</evidence>
<evidence type="ECO:0000256" key="2">
    <source>
        <dbReference type="SAM" id="SignalP"/>
    </source>
</evidence>
<feature type="chain" id="PRO_5023882701" evidence="2">
    <location>
        <begin position="39"/>
        <end position="184"/>
    </location>
</feature>
<evidence type="ECO:0000313" key="4">
    <source>
        <dbReference type="Proteomes" id="UP000325797"/>
    </source>
</evidence>
<feature type="region of interest" description="Disordered" evidence="1">
    <location>
        <begin position="37"/>
        <end position="69"/>
    </location>
</feature>
<dbReference type="KEGG" id="hadh:FRZ61_38950"/>